<organism evidence="9 10">
    <name type="scientific">Pedobacter cryoconitis</name>
    <dbReference type="NCBI Taxonomy" id="188932"/>
    <lineage>
        <taxon>Bacteria</taxon>
        <taxon>Pseudomonadati</taxon>
        <taxon>Bacteroidota</taxon>
        <taxon>Sphingobacteriia</taxon>
        <taxon>Sphingobacteriales</taxon>
        <taxon>Sphingobacteriaceae</taxon>
        <taxon>Pedobacter</taxon>
    </lineage>
</organism>
<dbReference type="InterPro" id="IPR000531">
    <property type="entry name" value="Beta-barrel_TonB"/>
</dbReference>
<dbReference type="Gene3D" id="2.60.40.1120">
    <property type="entry name" value="Carboxypeptidase-like, regulatory domain"/>
    <property type="match status" value="1"/>
</dbReference>
<dbReference type="InterPro" id="IPR008969">
    <property type="entry name" value="CarboxyPept-like_regulatory"/>
</dbReference>
<reference evidence="9 10" key="1">
    <citation type="submission" date="2020-08" db="EMBL/GenBank/DDBJ databases">
        <title>Genomic Encyclopedia of Type Strains, Phase IV (KMG-V): Genome sequencing to study the core and pangenomes of soil and plant-associated prokaryotes.</title>
        <authorList>
            <person name="Whitman W."/>
        </authorList>
    </citation>
    <scope>NUCLEOTIDE SEQUENCE [LARGE SCALE GENOMIC DNA]</scope>
    <source>
        <strain evidence="9 10">M2T3</strain>
    </source>
</reference>
<proteinExistence type="inferred from homology"/>
<dbReference type="PANTHER" id="PTHR40980:SF4">
    <property type="entry name" value="TONB-DEPENDENT RECEPTOR-LIKE BETA-BARREL DOMAIN-CONTAINING PROTEIN"/>
    <property type="match status" value="1"/>
</dbReference>
<dbReference type="Gene3D" id="2.40.170.20">
    <property type="entry name" value="TonB-dependent receptor, beta-barrel domain"/>
    <property type="match status" value="1"/>
</dbReference>
<feature type="chain" id="PRO_5031266096" evidence="6">
    <location>
        <begin position="27"/>
        <end position="941"/>
    </location>
</feature>
<evidence type="ECO:0000256" key="4">
    <source>
        <dbReference type="RuleBase" id="RU003357"/>
    </source>
</evidence>
<evidence type="ECO:0000256" key="3">
    <source>
        <dbReference type="ARBA" id="ARBA00023237"/>
    </source>
</evidence>
<feature type="domain" description="TonB-dependent receptor-like beta-barrel" evidence="7">
    <location>
        <begin position="403"/>
        <end position="889"/>
    </location>
</feature>
<keyword evidence="9" id="KW-0675">Receptor</keyword>
<dbReference type="Pfam" id="PF13620">
    <property type="entry name" value="CarboxypepD_reg"/>
    <property type="match status" value="1"/>
</dbReference>
<evidence type="ECO:0000313" key="10">
    <source>
        <dbReference type="Proteomes" id="UP000521017"/>
    </source>
</evidence>
<dbReference type="RefSeq" id="WP_184623954.1">
    <property type="nucleotide sequence ID" value="NZ_JACHCC010000003.1"/>
</dbReference>
<dbReference type="GO" id="GO:0009279">
    <property type="term" value="C:cell outer membrane"/>
    <property type="evidence" value="ECO:0007669"/>
    <property type="project" value="UniProtKB-SubCell"/>
</dbReference>
<feature type="compositionally biased region" description="Polar residues" evidence="5">
    <location>
        <begin position="348"/>
        <end position="358"/>
    </location>
</feature>
<name>A0A7X0MHU0_9SPHI</name>
<evidence type="ECO:0000256" key="5">
    <source>
        <dbReference type="SAM" id="MobiDB-lite"/>
    </source>
</evidence>
<evidence type="ECO:0000259" key="8">
    <source>
        <dbReference type="Pfam" id="PF07715"/>
    </source>
</evidence>
<dbReference type="InterPro" id="IPR012910">
    <property type="entry name" value="Plug_dom"/>
</dbReference>
<sequence>MKHLYLIHKSLLFLSFGLLFTLSSMAQTIKVKVTDSKSGEPLIGATIKLTRGKSTKVASANLTGSYSFEDVHPGPYKVSVDFVGYKPSQVFEGTLAINQTKLINVPLNDASIDMDETMITGHANKETDRSARGLEKNAPMIQNILSANTIQLLPDVTVANALQRVSGVTIQRSSSGEGRYAIIRGMDQRYNTTLVNGIKIPSPDNQYRFVPMDIFPSEMLERLEVIKALTPSMEGDAIGGVMNLAMKSAPDRFVFSANISGGLSTLFSSSRPFTNFNASPNRNSPAAVNGNDYAATYSDFNNRALSSQRNASSPFSSTAGLTIGDRFLDGKLGVIVSASYQNIYRGSDSKQLTPNAQPSAIPLPNSPQFSDSYDRKYSTQTQRFGIHNKIDYIIDDNNKLSLYNLYIHQNEFESRLSADTLGLGLNSTNLNKQITLSQRNTLTQQSIYNATLHGDHKLSDKLRFNWDGVYSIASRHMPDRTEFTYDANQSLDNNHNIIAEIDNNTHLTHHWEDNTDKDIAGYGNLIYNHTIAGRDVEFAIGGLYRHKNRNADYITYSLTGGKSTLFNDNFSAIPFAFNSAADGIGSNNPDLQNNYSVKEDDNAEYLQLKFNVIPKLQVLGGVRVENTNMSYATQSPLTVTQRSGKMLYTDVLPSLHLKYTLSDNQNLRASYFASISRPGFGELVPYKIAGQYYDEEGNPNLKHITADNADVRYEFFPGGSDQFLIGSFYKRIYNPIEYFVVRDGGPSSQVIKPQNDPGAATNYGFEALATKFFGEIGFSLNYTYTHSRITTSKLLYFNDPVLGLQQSFVDQTRPLQGQANNVGNASILYKSSDLGLDIQLAFVYTGERLAQVSPYYNLDFYQHAYNQLDFSFEKTLIKKLSFYGKINNITNAASKIYLKFPHASLDAKQQEFLAKQDISNQTLVQSDYYKTMFLGGFRYKF</sequence>
<protein>
    <submittedName>
        <fullName evidence="9">Outer membrane receptor protein involved in Fe transport</fullName>
    </submittedName>
</protein>
<keyword evidence="2 4" id="KW-0472">Membrane</keyword>
<dbReference type="EMBL" id="JACHCC010000003">
    <property type="protein sequence ID" value="MBB6499216.1"/>
    <property type="molecule type" value="Genomic_DNA"/>
</dbReference>
<dbReference type="Proteomes" id="UP000521017">
    <property type="component" value="Unassembled WGS sequence"/>
</dbReference>
<feature type="signal peptide" evidence="6">
    <location>
        <begin position="1"/>
        <end position="26"/>
    </location>
</feature>
<comment type="caution">
    <text evidence="9">The sequence shown here is derived from an EMBL/GenBank/DDBJ whole genome shotgun (WGS) entry which is preliminary data.</text>
</comment>
<evidence type="ECO:0000256" key="6">
    <source>
        <dbReference type="SAM" id="SignalP"/>
    </source>
</evidence>
<dbReference type="SUPFAM" id="SSF49464">
    <property type="entry name" value="Carboxypeptidase regulatory domain-like"/>
    <property type="match status" value="1"/>
</dbReference>
<accession>A0A7X0MHU0</accession>
<feature type="region of interest" description="Disordered" evidence="5">
    <location>
        <begin position="348"/>
        <end position="373"/>
    </location>
</feature>
<comment type="subcellular location">
    <subcellularLocation>
        <location evidence="1 4">Cell outer membrane</location>
    </subcellularLocation>
</comment>
<feature type="domain" description="TonB-dependent receptor plug" evidence="8">
    <location>
        <begin position="137"/>
        <end position="241"/>
    </location>
</feature>
<dbReference type="Pfam" id="PF07715">
    <property type="entry name" value="Plug"/>
    <property type="match status" value="1"/>
</dbReference>
<gene>
    <name evidence="9" type="ORF">HDF25_001357</name>
</gene>
<dbReference type="InterPro" id="IPR036942">
    <property type="entry name" value="Beta-barrel_TonB_sf"/>
</dbReference>
<comment type="similarity">
    <text evidence="4">Belongs to the TonB-dependent receptor family.</text>
</comment>
<keyword evidence="3" id="KW-0998">Cell outer membrane</keyword>
<dbReference type="AlphaFoldDB" id="A0A7X0MHU0"/>
<dbReference type="Pfam" id="PF00593">
    <property type="entry name" value="TonB_dep_Rec_b-barrel"/>
    <property type="match status" value="1"/>
</dbReference>
<dbReference type="Gene3D" id="2.170.130.10">
    <property type="entry name" value="TonB-dependent receptor, plug domain"/>
    <property type="match status" value="1"/>
</dbReference>
<evidence type="ECO:0000256" key="2">
    <source>
        <dbReference type="ARBA" id="ARBA00023136"/>
    </source>
</evidence>
<keyword evidence="6" id="KW-0732">Signal</keyword>
<dbReference type="SUPFAM" id="SSF56935">
    <property type="entry name" value="Porins"/>
    <property type="match status" value="1"/>
</dbReference>
<keyword evidence="4" id="KW-0798">TonB box</keyword>
<evidence type="ECO:0000259" key="7">
    <source>
        <dbReference type="Pfam" id="PF00593"/>
    </source>
</evidence>
<dbReference type="PANTHER" id="PTHR40980">
    <property type="entry name" value="PLUG DOMAIN-CONTAINING PROTEIN"/>
    <property type="match status" value="1"/>
</dbReference>
<dbReference type="InterPro" id="IPR037066">
    <property type="entry name" value="Plug_dom_sf"/>
</dbReference>
<evidence type="ECO:0000313" key="9">
    <source>
        <dbReference type="EMBL" id="MBB6499216.1"/>
    </source>
</evidence>
<evidence type="ECO:0000256" key="1">
    <source>
        <dbReference type="ARBA" id="ARBA00004442"/>
    </source>
</evidence>